<reference evidence="4" key="2">
    <citation type="submission" date="2022-10" db="EMBL/GenBank/DDBJ databases">
        <authorList>
            <consortium name="ENA_rothamsted_submissions"/>
            <consortium name="culmorum"/>
            <person name="King R."/>
        </authorList>
    </citation>
    <scope>NUCLEOTIDE SEQUENCE</scope>
</reference>
<dbReference type="SMART" id="SM01017">
    <property type="entry name" value="Arrestin_C"/>
    <property type="match status" value="1"/>
</dbReference>
<evidence type="ECO:0000259" key="3">
    <source>
        <dbReference type="SMART" id="SM01017"/>
    </source>
</evidence>
<dbReference type="PANTHER" id="PTHR11188:SF167">
    <property type="entry name" value="ARRESTIN C-TERMINAL-LIKE DOMAIN-CONTAINING PROTEIN-RELATED"/>
    <property type="match status" value="1"/>
</dbReference>
<dbReference type="EMBL" id="OU895880">
    <property type="protein sequence ID" value="CAG9810393.1"/>
    <property type="molecule type" value="Genomic_DNA"/>
</dbReference>
<dbReference type="AlphaFoldDB" id="A0A9N9S329"/>
<protein>
    <recommendedName>
        <fullName evidence="3">Arrestin C-terminal-like domain-containing protein</fullName>
    </recommendedName>
</protein>
<dbReference type="PANTHER" id="PTHR11188">
    <property type="entry name" value="ARRESTIN DOMAIN CONTAINING PROTEIN"/>
    <property type="match status" value="1"/>
</dbReference>
<comment type="similarity">
    <text evidence="1">Belongs to the arrestin family.</text>
</comment>
<keyword evidence="5" id="KW-1185">Reference proteome</keyword>
<keyword evidence="2" id="KW-0716">Sensory transduction</keyword>
<dbReference type="GO" id="GO:0015031">
    <property type="term" value="P:protein transport"/>
    <property type="evidence" value="ECO:0007669"/>
    <property type="project" value="TreeGrafter"/>
</dbReference>
<evidence type="ECO:0000256" key="1">
    <source>
        <dbReference type="ARBA" id="ARBA00005298"/>
    </source>
</evidence>
<dbReference type="InterPro" id="IPR011022">
    <property type="entry name" value="Arrestin_C-like"/>
</dbReference>
<evidence type="ECO:0000313" key="4">
    <source>
        <dbReference type="EMBL" id="CAG9810393.1"/>
    </source>
</evidence>
<dbReference type="GO" id="GO:0005737">
    <property type="term" value="C:cytoplasm"/>
    <property type="evidence" value="ECO:0007669"/>
    <property type="project" value="TreeGrafter"/>
</dbReference>
<dbReference type="InterPro" id="IPR050357">
    <property type="entry name" value="Arrestin_domain-protein"/>
</dbReference>
<gene>
    <name evidence="4" type="ORF">CHIRRI_LOCUS13207</name>
</gene>
<dbReference type="Pfam" id="PF02752">
    <property type="entry name" value="Arrestin_C"/>
    <property type="match status" value="1"/>
</dbReference>
<dbReference type="Pfam" id="PF00339">
    <property type="entry name" value="Arrestin_N"/>
    <property type="match status" value="1"/>
</dbReference>
<dbReference type="InterPro" id="IPR014752">
    <property type="entry name" value="Arrestin-like_C"/>
</dbReference>
<dbReference type="OrthoDB" id="7785529at2759"/>
<sequence length="316" mass="35994">MQCTINFIGNPLKLYSPGETVEIIVELNVTEGYHVDEIYLKIFGQACCHFLSRNDEKTLTGCVTYIDKKISLLNLTEIQAGLNTFEANFQIPLYIPSSMESINGYYRKATGSIKYKVEVHVDSNWKPNMKFESPFTILSPTDLNELSQVINVPLIHEAFKNFTLDFSTKELYMSASIPRRGYAPGDKIFVTINVHNLTRTKVKSIRVSLNKIIVLTSQKPLVEVVRIKIVESLEYCDKVKPQAHRIFTKNIRVPAVEPNIDNCEVIKVAYELCVKAKFSGIHRSVLLNLPILIGTTRLRDEVAMRKYSYSSFETDI</sequence>
<dbReference type="Gene3D" id="2.60.40.640">
    <property type="match status" value="2"/>
</dbReference>
<dbReference type="SUPFAM" id="SSF81296">
    <property type="entry name" value="E set domains"/>
    <property type="match status" value="2"/>
</dbReference>
<dbReference type="InterPro" id="IPR011021">
    <property type="entry name" value="Arrestin-like_N"/>
</dbReference>
<dbReference type="Proteomes" id="UP001153620">
    <property type="component" value="Chromosome 4"/>
</dbReference>
<reference evidence="4" key="1">
    <citation type="submission" date="2022-01" db="EMBL/GenBank/DDBJ databases">
        <authorList>
            <person name="King R."/>
        </authorList>
    </citation>
    <scope>NUCLEOTIDE SEQUENCE</scope>
</reference>
<proteinExistence type="inferred from homology"/>
<name>A0A9N9S329_9DIPT</name>
<accession>A0A9N9S329</accession>
<evidence type="ECO:0000256" key="2">
    <source>
        <dbReference type="ARBA" id="ARBA00022606"/>
    </source>
</evidence>
<dbReference type="InterPro" id="IPR014756">
    <property type="entry name" value="Ig_E-set"/>
</dbReference>
<organism evidence="4 5">
    <name type="scientific">Chironomus riparius</name>
    <dbReference type="NCBI Taxonomy" id="315576"/>
    <lineage>
        <taxon>Eukaryota</taxon>
        <taxon>Metazoa</taxon>
        <taxon>Ecdysozoa</taxon>
        <taxon>Arthropoda</taxon>
        <taxon>Hexapoda</taxon>
        <taxon>Insecta</taxon>
        <taxon>Pterygota</taxon>
        <taxon>Neoptera</taxon>
        <taxon>Endopterygota</taxon>
        <taxon>Diptera</taxon>
        <taxon>Nematocera</taxon>
        <taxon>Chironomoidea</taxon>
        <taxon>Chironomidae</taxon>
        <taxon>Chironominae</taxon>
        <taxon>Chironomus</taxon>
    </lineage>
</organism>
<evidence type="ECO:0000313" key="5">
    <source>
        <dbReference type="Proteomes" id="UP001153620"/>
    </source>
</evidence>
<feature type="domain" description="Arrestin C-terminal-like" evidence="3">
    <location>
        <begin position="167"/>
        <end position="298"/>
    </location>
</feature>